<organism evidence="2 3">
    <name type="scientific">Plakobranchus ocellatus</name>
    <dbReference type="NCBI Taxonomy" id="259542"/>
    <lineage>
        <taxon>Eukaryota</taxon>
        <taxon>Metazoa</taxon>
        <taxon>Spiralia</taxon>
        <taxon>Lophotrochozoa</taxon>
        <taxon>Mollusca</taxon>
        <taxon>Gastropoda</taxon>
        <taxon>Heterobranchia</taxon>
        <taxon>Euthyneura</taxon>
        <taxon>Panpulmonata</taxon>
        <taxon>Sacoglossa</taxon>
        <taxon>Placobranchoidea</taxon>
        <taxon>Plakobranchidae</taxon>
        <taxon>Plakobranchus</taxon>
    </lineage>
</organism>
<dbReference type="AlphaFoldDB" id="A0AAV4A3J1"/>
<proteinExistence type="predicted"/>
<sequence length="115" mass="12528">MDFNHNCLSGLLKRTVILSFVTKNGLFFQELRAGLASACMVSSTVYAMVVSRTVTFVMITLATSDTCSSRFLTPVLAVAIALAFLAVAQERDVRSDIKSQLPPVRSEFCLHPDAP</sequence>
<comment type="caution">
    <text evidence="2">The sequence shown here is derived from an EMBL/GenBank/DDBJ whole genome shotgun (WGS) entry which is preliminary data.</text>
</comment>
<keyword evidence="3" id="KW-1185">Reference proteome</keyword>
<evidence type="ECO:0000313" key="3">
    <source>
        <dbReference type="Proteomes" id="UP000735302"/>
    </source>
</evidence>
<keyword evidence="1" id="KW-0472">Membrane</keyword>
<dbReference type="Proteomes" id="UP000735302">
    <property type="component" value="Unassembled WGS sequence"/>
</dbReference>
<evidence type="ECO:0000256" key="1">
    <source>
        <dbReference type="SAM" id="Phobius"/>
    </source>
</evidence>
<keyword evidence="1" id="KW-1133">Transmembrane helix</keyword>
<name>A0AAV4A3J1_9GAST</name>
<gene>
    <name evidence="2" type="ORF">PoB_002726900</name>
</gene>
<accession>A0AAV4A3J1</accession>
<reference evidence="2 3" key="1">
    <citation type="journal article" date="2021" name="Elife">
        <title>Chloroplast acquisition without the gene transfer in kleptoplastic sea slugs, Plakobranchus ocellatus.</title>
        <authorList>
            <person name="Maeda T."/>
            <person name="Takahashi S."/>
            <person name="Yoshida T."/>
            <person name="Shimamura S."/>
            <person name="Takaki Y."/>
            <person name="Nagai Y."/>
            <person name="Toyoda A."/>
            <person name="Suzuki Y."/>
            <person name="Arimoto A."/>
            <person name="Ishii H."/>
            <person name="Satoh N."/>
            <person name="Nishiyama T."/>
            <person name="Hasebe M."/>
            <person name="Maruyama T."/>
            <person name="Minagawa J."/>
            <person name="Obokata J."/>
            <person name="Shigenobu S."/>
        </authorList>
    </citation>
    <scope>NUCLEOTIDE SEQUENCE [LARGE SCALE GENOMIC DNA]</scope>
</reference>
<keyword evidence="1" id="KW-0812">Transmembrane</keyword>
<dbReference type="EMBL" id="BLXT01003145">
    <property type="protein sequence ID" value="GFO00764.1"/>
    <property type="molecule type" value="Genomic_DNA"/>
</dbReference>
<protein>
    <submittedName>
        <fullName evidence="2">Uncharacterized protein</fullName>
    </submittedName>
</protein>
<feature type="transmembrane region" description="Helical" evidence="1">
    <location>
        <begin position="33"/>
        <end position="59"/>
    </location>
</feature>
<evidence type="ECO:0000313" key="2">
    <source>
        <dbReference type="EMBL" id="GFO00764.1"/>
    </source>
</evidence>
<feature type="transmembrane region" description="Helical" evidence="1">
    <location>
        <begin position="71"/>
        <end position="88"/>
    </location>
</feature>